<dbReference type="Proteomes" id="UP001227268">
    <property type="component" value="Unassembled WGS sequence"/>
</dbReference>
<reference evidence="1" key="1">
    <citation type="submission" date="2023-04" db="EMBL/GenBank/DDBJ databases">
        <title>Draft Genome sequencing of Naganishia species isolated from polar environments using Oxford Nanopore Technology.</title>
        <authorList>
            <person name="Leo P."/>
            <person name="Venkateswaran K."/>
        </authorList>
    </citation>
    <scope>NUCLEOTIDE SEQUENCE</scope>
    <source>
        <strain evidence="1">MNA-CCFEE 5423</strain>
    </source>
</reference>
<proteinExistence type="predicted"/>
<gene>
    <name evidence="1" type="ORF">QFC21_004180</name>
</gene>
<evidence type="ECO:0000313" key="2">
    <source>
        <dbReference type="Proteomes" id="UP001227268"/>
    </source>
</evidence>
<keyword evidence="2" id="KW-1185">Reference proteome</keyword>
<protein>
    <submittedName>
        <fullName evidence="1">Uncharacterized protein</fullName>
    </submittedName>
</protein>
<dbReference type="EMBL" id="JASBWT010000013">
    <property type="protein sequence ID" value="KAJ9099299.1"/>
    <property type="molecule type" value="Genomic_DNA"/>
</dbReference>
<evidence type="ECO:0000313" key="1">
    <source>
        <dbReference type="EMBL" id="KAJ9099299.1"/>
    </source>
</evidence>
<name>A0ACC2VJX7_9TREE</name>
<sequence>MSEGSLIGVVLIARHGDRQGYFQDPHSYTASDTTITPLGSVQTYNSGVGLRNRYFAADAGRRLQGISWPKVDLTQVDFTADASEGQVIVDSTYSLAQGLYPADAAGQTITLANGTNVTSPLGGYVYVPIEWQVARKGGLLAGSARKKKGRIKRPKAGEQNQMR</sequence>
<accession>A0ACC2VJX7</accession>
<organism evidence="1 2">
    <name type="scientific">Naganishia friedmannii</name>
    <dbReference type="NCBI Taxonomy" id="89922"/>
    <lineage>
        <taxon>Eukaryota</taxon>
        <taxon>Fungi</taxon>
        <taxon>Dikarya</taxon>
        <taxon>Basidiomycota</taxon>
        <taxon>Agaricomycotina</taxon>
        <taxon>Tremellomycetes</taxon>
        <taxon>Filobasidiales</taxon>
        <taxon>Filobasidiaceae</taxon>
        <taxon>Naganishia</taxon>
    </lineage>
</organism>
<comment type="caution">
    <text evidence="1">The sequence shown here is derived from an EMBL/GenBank/DDBJ whole genome shotgun (WGS) entry which is preliminary data.</text>
</comment>